<protein>
    <recommendedName>
        <fullName evidence="4">1,4-dihydroxy-6-naphtoate synthase</fullName>
        <ecNumber evidence="4">4.1.99.29</ecNumber>
    </recommendedName>
    <alternativeName>
        <fullName evidence="4">Menaquinone biosynthetic enzyme MqnD</fullName>
    </alternativeName>
</protein>
<dbReference type="InterPro" id="IPR030869">
    <property type="entry name" value="MqnD"/>
</dbReference>
<dbReference type="Proteomes" id="UP000057609">
    <property type="component" value="Chromosome"/>
</dbReference>
<dbReference type="SUPFAM" id="SSF53850">
    <property type="entry name" value="Periplasmic binding protein-like II"/>
    <property type="match status" value="1"/>
</dbReference>
<keyword evidence="2 4" id="KW-0474">Menaquinone biosynthesis</keyword>
<dbReference type="GO" id="GO:0009234">
    <property type="term" value="P:menaquinone biosynthetic process"/>
    <property type="evidence" value="ECO:0007669"/>
    <property type="project" value="UniProtKB-UniRule"/>
</dbReference>
<name>A0A0B5BDM8_9BACT</name>
<dbReference type="UniPathway" id="UPA00079"/>
<keyword evidence="3 4" id="KW-0456">Lyase</keyword>
<comment type="pathway">
    <text evidence="1 4">Quinol/quinone metabolism; menaquinone biosynthesis.</text>
</comment>
<dbReference type="HOGENOM" id="CLU_070326_0_0_7"/>
<dbReference type="HAMAP" id="MF_00996">
    <property type="entry name" value="MqnD"/>
    <property type="match status" value="1"/>
</dbReference>
<dbReference type="GO" id="GO:0016830">
    <property type="term" value="F:carbon-carbon lyase activity"/>
    <property type="evidence" value="ECO:0007669"/>
    <property type="project" value="UniProtKB-UniRule"/>
</dbReference>
<organism evidence="5 6">
    <name type="scientific">Geobacter pickeringii</name>
    <dbReference type="NCBI Taxonomy" id="345632"/>
    <lineage>
        <taxon>Bacteria</taxon>
        <taxon>Pseudomonadati</taxon>
        <taxon>Thermodesulfobacteriota</taxon>
        <taxon>Desulfuromonadia</taxon>
        <taxon>Geobacterales</taxon>
        <taxon>Geobacteraceae</taxon>
        <taxon>Geobacter</taxon>
    </lineage>
</organism>
<dbReference type="OrthoDB" id="9809439at2"/>
<evidence type="ECO:0000256" key="1">
    <source>
        <dbReference type="ARBA" id="ARBA00004863"/>
    </source>
</evidence>
<feature type="binding site" evidence="4">
    <location>
        <begin position="118"/>
        <end position="119"/>
    </location>
    <ligand>
        <name>substrate</name>
    </ligand>
</feature>
<gene>
    <name evidence="4" type="primary">mqnD</name>
    <name evidence="5" type="ORF">GPICK_15465</name>
</gene>
<sequence>MKNDGSALSSPLSLGFSPCPNDTYIFHALVHGLIDTAGLAFRERLEDVETLNRLALEGALDVSKVSYHALGHLRENYFLLRAGGALGRGCGPLVVTKERTSMAELRGAPVAVPGQYTTAALLLRLFDPAIDTLVYLPFHEIMGAVARGEVAAGVIIHESRFTFPEYGLTKLLDLGDWWERETGCPIPLGGIVAKRSLGRETVAAIDRALAASVAYARANPGAAAPYIRAHAQEISDEVCAAHIGLYVNDHSLDLGAEGEAAVATLLDRATAAGVIPPSAAPLFVL</sequence>
<comment type="similarity">
    <text evidence="4">Belongs to the MqnA/MqnD family. MqnD subfamily.</text>
</comment>
<feature type="active site" description="Proton acceptor" evidence="4">
    <location>
        <position position="157"/>
    </location>
</feature>
<dbReference type="PANTHER" id="PTHR37167:SF1">
    <property type="entry name" value="1,4-DIHYDROXY-6-NAPHTOATE SYNTHASE"/>
    <property type="match status" value="1"/>
</dbReference>
<feature type="binding site" evidence="4">
    <location>
        <begin position="64"/>
        <end position="66"/>
    </location>
    <ligand>
        <name>substrate</name>
    </ligand>
</feature>
<dbReference type="KEGG" id="gpi:GPICK_15465"/>
<evidence type="ECO:0000256" key="3">
    <source>
        <dbReference type="ARBA" id="ARBA00023239"/>
    </source>
</evidence>
<dbReference type="Gene3D" id="3.40.190.10">
    <property type="entry name" value="Periplasmic binding protein-like II"/>
    <property type="match status" value="2"/>
</dbReference>
<accession>A0A0B5BDM8</accession>
<comment type="function">
    <text evidence="4">Catalyzes the conversion of cyclic dehypoxanthine futalosine (cyclic DHFL) into 1,4-dihydroxy-6-naphthoate, a step in the biosynthesis of menaquinone (MK, vitamin K2).</text>
</comment>
<dbReference type="Pfam" id="PF02621">
    <property type="entry name" value="VitK2_biosynth"/>
    <property type="match status" value="1"/>
</dbReference>
<dbReference type="InterPro" id="IPR003773">
    <property type="entry name" value="Menaquinone_biosynth"/>
</dbReference>
<evidence type="ECO:0000313" key="6">
    <source>
        <dbReference type="Proteomes" id="UP000057609"/>
    </source>
</evidence>
<dbReference type="PANTHER" id="PTHR37167">
    <property type="entry name" value="1,4-DIHYDROXY-6-NAPHTOATE SYNTHASE"/>
    <property type="match status" value="1"/>
</dbReference>
<dbReference type="EC" id="4.1.99.29" evidence="4"/>
<reference evidence="5 6" key="1">
    <citation type="journal article" date="2015" name="Genome Announc.">
        <title>Complete Genome of Geobacter pickeringii G13T, a Metal-Reducing Isolate from Sedimentary Kaolin Deposits.</title>
        <authorList>
            <person name="Badalamenti J.P."/>
            <person name="Bond D.R."/>
        </authorList>
    </citation>
    <scope>NUCLEOTIDE SEQUENCE [LARGE SCALE GENOMIC DNA]</scope>
    <source>
        <strain evidence="5 6">G13</strain>
    </source>
</reference>
<proteinExistence type="inferred from homology"/>
<comment type="catalytic activity">
    <reaction evidence="4">
        <text>cyclic dehypoxanthinylfutalosinate = 1,4-dihydroxy-6-naphthoate + dihydroxyacetone</text>
        <dbReference type="Rhea" id="RHEA:33087"/>
        <dbReference type="ChEBI" id="CHEBI:16016"/>
        <dbReference type="ChEBI" id="CHEBI:64254"/>
        <dbReference type="ChEBI" id="CHEBI:64270"/>
        <dbReference type="EC" id="4.1.99.29"/>
    </reaction>
</comment>
<dbReference type="AlphaFoldDB" id="A0A0B5BDM8"/>
<evidence type="ECO:0000313" key="5">
    <source>
        <dbReference type="EMBL" id="AJE04577.1"/>
    </source>
</evidence>
<evidence type="ECO:0000256" key="2">
    <source>
        <dbReference type="ARBA" id="ARBA00022428"/>
    </source>
</evidence>
<dbReference type="RefSeq" id="WP_039744723.1">
    <property type="nucleotide sequence ID" value="NZ_CP009788.1"/>
</dbReference>
<keyword evidence="6" id="KW-1185">Reference proteome</keyword>
<dbReference type="EMBL" id="CP009788">
    <property type="protein sequence ID" value="AJE04577.1"/>
    <property type="molecule type" value="Genomic_DNA"/>
</dbReference>
<dbReference type="STRING" id="345632.GPICK_15465"/>
<dbReference type="CDD" id="cd13635">
    <property type="entry name" value="PBP2_Ttha1568_Mqnd"/>
    <property type="match status" value="1"/>
</dbReference>
<evidence type="ECO:0000256" key="4">
    <source>
        <dbReference type="HAMAP-Rule" id="MF_00996"/>
    </source>
</evidence>